<keyword evidence="5 9" id="KW-0028">Amino-acid biosynthesis</keyword>
<reference evidence="12" key="1">
    <citation type="submission" date="2018-08" db="EMBL/GenBank/DDBJ databases">
        <authorList>
            <person name="Kim S.-J."/>
            <person name="Jung G.-Y."/>
        </authorList>
    </citation>
    <scope>NUCLEOTIDE SEQUENCE [LARGE SCALE GENOMIC DNA]</scope>
    <source>
        <strain evidence="12">GY_G</strain>
    </source>
</reference>
<evidence type="ECO:0000313" key="11">
    <source>
        <dbReference type="EMBL" id="RDV07066.1"/>
    </source>
</evidence>
<evidence type="ECO:0000256" key="2">
    <source>
        <dbReference type="ARBA" id="ARBA00004664"/>
    </source>
</evidence>
<dbReference type="UniPathway" id="UPA00035">
    <property type="reaction ID" value="UER00042"/>
</dbReference>
<organism evidence="11 12">
    <name type="scientific">Sphingorhabdus pulchriflava</name>
    <dbReference type="NCBI Taxonomy" id="2292257"/>
    <lineage>
        <taxon>Bacteria</taxon>
        <taxon>Pseudomonadati</taxon>
        <taxon>Pseudomonadota</taxon>
        <taxon>Alphaproteobacteria</taxon>
        <taxon>Sphingomonadales</taxon>
        <taxon>Sphingomonadaceae</taxon>
        <taxon>Sphingorhabdus</taxon>
    </lineage>
</organism>
<evidence type="ECO:0000256" key="4">
    <source>
        <dbReference type="ARBA" id="ARBA00022272"/>
    </source>
</evidence>
<comment type="catalytic activity">
    <reaction evidence="1 9">
        <text>N-(5-phospho-beta-D-ribosyl)anthranilate = 1-(2-carboxyphenylamino)-1-deoxy-D-ribulose 5-phosphate</text>
        <dbReference type="Rhea" id="RHEA:21540"/>
        <dbReference type="ChEBI" id="CHEBI:18277"/>
        <dbReference type="ChEBI" id="CHEBI:58613"/>
        <dbReference type="EC" id="5.3.1.24"/>
    </reaction>
</comment>
<dbReference type="InterPro" id="IPR044643">
    <property type="entry name" value="TrpF_fam"/>
</dbReference>
<dbReference type="EMBL" id="QRGP01000001">
    <property type="protein sequence ID" value="RDV07066.1"/>
    <property type="molecule type" value="Genomic_DNA"/>
</dbReference>
<dbReference type="NCBIfam" id="NF002295">
    <property type="entry name" value="PRK01222.1-1"/>
    <property type="match status" value="1"/>
</dbReference>
<comment type="caution">
    <text evidence="11">The sequence shown here is derived from an EMBL/GenBank/DDBJ whole genome shotgun (WGS) entry which is preliminary data.</text>
</comment>
<dbReference type="InterPro" id="IPR011060">
    <property type="entry name" value="RibuloseP-bd_barrel"/>
</dbReference>
<gene>
    <name evidence="9" type="primary">trpF</name>
    <name evidence="11" type="ORF">DXH95_06700</name>
</gene>
<evidence type="ECO:0000256" key="9">
    <source>
        <dbReference type="HAMAP-Rule" id="MF_00135"/>
    </source>
</evidence>
<protein>
    <recommendedName>
        <fullName evidence="4 9">N-(5'-phosphoribosyl)anthranilate isomerase</fullName>
        <shortName evidence="9">PRAI</shortName>
        <ecNumber evidence="3 9">5.3.1.24</ecNumber>
    </recommendedName>
</protein>
<evidence type="ECO:0000256" key="8">
    <source>
        <dbReference type="ARBA" id="ARBA00023235"/>
    </source>
</evidence>
<dbReference type="PANTHER" id="PTHR42894">
    <property type="entry name" value="N-(5'-PHOSPHORIBOSYL)ANTHRANILATE ISOMERASE"/>
    <property type="match status" value="1"/>
</dbReference>
<keyword evidence="12" id="KW-1185">Reference proteome</keyword>
<evidence type="ECO:0000256" key="5">
    <source>
        <dbReference type="ARBA" id="ARBA00022605"/>
    </source>
</evidence>
<dbReference type="InterPro" id="IPR013785">
    <property type="entry name" value="Aldolase_TIM"/>
</dbReference>
<dbReference type="EC" id="5.3.1.24" evidence="3 9"/>
<dbReference type="PANTHER" id="PTHR42894:SF1">
    <property type="entry name" value="N-(5'-PHOSPHORIBOSYL)ANTHRANILATE ISOMERASE"/>
    <property type="match status" value="1"/>
</dbReference>
<dbReference type="HAMAP" id="MF_00135">
    <property type="entry name" value="PRAI"/>
    <property type="match status" value="1"/>
</dbReference>
<feature type="domain" description="N-(5'phosphoribosyl) anthranilate isomerase (PRAI)" evidence="10">
    <location>
        <begin position="5"/>
        <end position="205"/>
    </location>
</feature>
<name>A0A371BHL0_9SPHN</name>
<dbReference type="SUPFAM" id="SSF51366">
    <property type="entry name" value="Ribulose-phoshate binding barrel"/>
    <property type="match status" value="1"/>
</dbReference>
<evidence type="ECO:0000256" key="3">
    <source>
        <dbReference type="ARBA" id="ARBA00012572"/>
    </source>
</evidence>
<dbReference type="GO" id="GO:0000162">
    <property type="term" value="P:L-tryptophan biosynthetic process"/>
    <property type="evidence" value="ECO:0007669"/>
    <property type="project" value="UniProtKB-UniRule"/>
</dbReference>
<dbReference type="Pfam" id="PF00697">
    <property type="entry name" value="PRAI"/>
    <property type="match status" value="1"/>
</dbReference>
<dbReference type="AlphaFoldDB" id="A0A371BHL0"/>
<dbReference type="OrthoDB" id="9796196at2"/>
<comment type="similarity">
    <text evidence="9">Belongs to the TrpF family.</text>
</comment>
<comment type="pathway">
    <text evidence="2 9">Amino-acid biosynthesis; L-tryptophan biosynthesis; L-tryptophan from chorismate: step 3/5.</text>
</comment>
<evidence type="ECO:0000256" key="6">
    <source>
        <dbReference type="ARBA" id="ARBA00022822"/>
    </source>
</evidence>
<keyword evidence="7 9" id="KW-0057">Aromatic amino acid biosynthesis</keyword>
<keyword evidence="6 9" id="KW-0822">Tryptophan biosynthesis</keyword>
<evidence type="ECO:0000259" key="10">
    <source>
        <dbReference type="Pfam" id="PF00697"/>
    </source>
</evidence>
<dbReference type="Gene3D" id="3.20.20.70">
    <property type="entry name" value="Aldolase class I"/>
    <property type="match status" value="1"/>
</dbReference>
<proteinExistence type="inferred from homology"/>
<dbReference type="Proteomes" id="UP000263833">
    <property type="component" value="Unassembled WGS sequence"/>
</dbReference>
<sequence>MQTQIKICGLSNEAAIDAAAEAGATHIGLVHFEKSPRHVSLELAAALRMRTPPSLKVVLLLVNADPELTDKALQRVRPDVVQFHGTETPEWLALVRQYSEAEIWKAVGLKDRQTLVNADRFAGVVDRILFDAPAQALPGGTGTRVDWSLLNHFEHRTPWGLAGGLTPDNVAEALRATHAPLVDVSSGVESAPGVKDVDKIAAFCQAVRDFQANH</sequence>
<keyword evidence="8 9" id="KW-0413">Isomerase</keyword>
<evidence type="ECO:0000256" key="1">
    <source>
        <dbReference type="ARBA" id="ARBA00001164"/>
    </source>
</evidence>
<dbReference type="GO" id="GO:0004640">
    <property type="term" value="F:phosphoribosylanthranilate isomerase activity"/>
    <property type="evidence" value="ECO:0007669"/>
    <property type="project" value="UniProtKB-UniRule"/>
</dbReference>
<evidence type="ECO:0000313" key="12">
    <source>
        <dbReference type="Proteomes" id="UP000263833"/>
    </source>
</evidence>
<dbReference type="CDD" id="cd00405">
    <property type="entry name" value="PRAI"/>
    <property type="match status" value="1"/>
</dbReference>
<accession>A0A371BHL0</accession>
<evidence type="ECO:0000256" key="7">
    <source>
        <dbReference type="ARBA" id="ARBA00023141"/>
    </source>
</evidence>
<dbReference type="InterPro" id="IPR001240">
    <property type="entry name" value="PRAI_dom"/>
</dbReference>
<dbReference type="RefSeq" id="WP_115548612.1">
    <property type="nucleotide sequence ID" value="NZ_QRGP01000001.1"/>
</dbReference>